<evidence type="ECO:0000313" key="2">
    <source>
        <dbReference type="EMBL" id="VVE71680.1"/>
    </source>
</evidence>
<evidence type="ECO:0000313" key="1">
    <source>
        <dbReference type="EMBL" id="SUA79005.1"/>
    </source>
</evidence>
<protein>
    <submittedName>
        <fullName evidence="1">Oxygen-regulated invasion protein OrgB</fullName>
    </submittedName>
</protein>
<evidence type="ECO:0000313" key="3">
    <source>
        <dbReference type="Proteomes" id="UP000254573"/>
    </source>
</evidence>
<dbReference type="GeneID" id="57196704"/>
<dbReference type="EMBL" id="UGSG01000001">
    <property type="protein sequence ID" value="SUA79005.1"/>
    <property type="molecule type" value="Genomic_DNA"/>
</dbReference>
<dbReference type="AlphaFoldDB" id="A0A378YP77"/>
<sequence length="263" mass="29175">MPRIIPIPPRTVVADGIVVRRAQLVRGERLARLDDDIRRWARRRAVEMQATLETQRRDAMRRGYRDGVAAALGDVVAHLLRTEQAQRRWRGDLLAQVREWLTATSRHADTMLAVLDEVLDDFRETAADAAPDAPLTLVLPLRLKVRADAIRERVQAVCPVPLKFEYHRAGERISAHRAGAVIEYDPDDFVAHAEAALTFNTPPAPDDLHALLAPALASLHERVSELARDTVANGKACATDTTAALPVTPDTSLECCTDEPERD</sequence>
<dbReference type="RefSeq" id="WP_141570586.1">
    <property type="nucleotide sequence ID" value="NC_023018.2"/>
</dbReference>
<dbReference type="Proteomes" id="UP000254573">
    <property type="component" value="Unassembled WGS sequence"/>
</dbReference>
<accession>A0A378YP77</accession>
<evidence type="ECO:0000313" key="4">
    <source>
        <dbReference type="Proteomes" id="UP000361468"/>
    </source>
</evidence>
<dbReference type="Proteomes" id="UP000361468">
    <property type="component" value="Unassembled WGS sequence"/>
</dbReference>
<name>A0A378YP77_9BURK</name>
<dbReference type="EMBL" id="CABPSO010000016">
    <property type="protein sequence ID" value="VVE71680.1"/>
    <property type="molecule type" value="Genomic_DNA"/>
</dbReference>
<proteinExistence type="predicted"/>
<dbReference type="STRING" id="93220.A6P55_12260"/>
<organism evidence="1 3">
    <name type="scientific">Pandoraea pnomenusa</name>
    <dbReference type="NCBI Taxonomy" id="93220"/>
    <lineage>
        <taxon>Bacteria</taxon>
        <taxon>Pseudomonadati</taxon>
        <taxon>Pseudomonadota</taxon>
        <taxon>Betaproteobacteria</taxon>
        <taxon>Burkholderiales</taxon>
        <taxon>Burkholderiaceae</taxon>
        <taxon>Pandoraea</taxon>
    </lineage>
</organism>
<reference evidence="1 3" key="1">
    <citation type="submission" date="2018-06" db="EMBL/GenBank/DDBJ databases">
        <authorList>
            <consortium name="Pathogen Informatics"/>
            <person name="Doyle S."/>
        </authorList>
    </citation>
    <scope>NUCLEOTIDE SEQUENCE [LARGE SCALE GENOMIC DNA]</scope>
    <source>
        <strain evidence="1 3">NCTC13160</strain>
    </source>
</reference>
<dbReference type="OrthoDB" id="8940691at2"/>
<reference evidence="2 4" key="2">
    <citation type="submission" date="2019-08" db="EMBL/GenBank/DDBJ databases">
        <authorList>
            <person name="Peeters C."/>
        </authorList>
    </citation>
    <scope>NUCLEOTIDE SEQUENCE [LARGE SCALE GENOMIC DNA]</scope>
    <source>
        <strain evidence="2 4">LMG 31119</strain>
    </source>
</reference>
<keyword evidence="4" id="KW-1185">Reference proteome</keyword>
<gene>
    <name evidence="1" type="primary">orgB</name>
    <name evidence="1" type="ORF">NCTC13160_02986</name>
    <name evidence="2" type="ORF">PPN31119_04004</name>
</gene>